<reference evidence="2" key="2">
    <citation type="journal article" date="2021" name="PeerJ">
        <title>Extensive microbial diversity within the chicken gut microbiome revealed by metagenomics and culture.</title>
        <authorList>
            <person name="Gilroy R."/>
            <person name="Ravi A."/>
            <person name="Getino M."/>
            <person name="Pursley I."/>
            <person name="Horton D.L."/>
            <person name="Alikhan N.F."/>
            <person name="Baker D."/>
            <person name="Gharbi K."/>
            <person name="Hall N."/>
            <person name="Watson M."/>
            <person name="Adriaenssens E.M."/>
            <person name="Foster-Nyarko E."/>
            <person name="Jarju S."/>
            <person name="Secka A."/>
            <person name="Antonio M."/>
            <person name="Oren A."/>
            <person name="Chaudhuri R.R."/>
            <person name="La Ragione R."/>
            <person name="Hildebrand F."/>
            <person name="Pallen M.J."/>
        </authorList>
    </citation>
    <scope>NUCLEOTIDE SEQUENCE</scope>
    <source>
        <strain evidence="2">ChiHile30-977</strain>
    </source>
</reference>
<keyword evidence="1" id="KW-0812">Transmembrane</keyword>
<evidence type="ECO:0000256" key="1">
    <source>
        <dbReference type="SAM" id="Phobius"/>
    </source>
</evidence>
<feature type="transmembrane region" description="Helical" evidence="1">
    <location>
        <begin position="56"/>
        <end position="89"/>
    </location>
</feature>
<name>A0A9D1CHV0_9FIRM</name>
<dbReference type="PANTHER" id="PTHR40044">
    <property type="entry name" value="INTEGRAL MEMBRANE PROTEIN-RELATED"/>
    <property type="match status" value="1"/>
</dbReference>
<organism evidence="2 3">
    <name type="scientific">Candidatus Avichristensenella intestinipullorum</name>
    <dbReference type="NCBI Taxonomy" id="2840693"/>
    <lineage>
        <taxon>Bacteria</taxon>
        <taxon>Bacillati</taxon>
        <taxon>Bacillota</taxon>
        <taxon>Clostridia</taxon>
        <taxon>Candidatus Avichristensenella</taxon>
    </lineage>
</organism>
<feature type="transmembrane region" description="Helical" evidence="1">
    <location>
        <begin position="12"/>
        <end position="36"/>
    </location>
</feature>
<comment type="caution">
    <text evidence="2">The sequence shown here is derived from an EMBL/GenBank/DDBJ whole genome shotgun (WGS) entry which is preliminary data.</text>
</comment>
<feature type="transmembrane region" description="Helical" evidence="1">
    <location>
        <begin position="98"/>
        <end position="118"/>
    </location>
</feature>
<keyword evidence="1" id="KW-1133">Transmembrane helix</keyword>
<dbReference type="EMBL" id="DVFI01000002">
    <property type="protein sequence ID" value="HIQ61972.1"/>
    <property type="molecule type" value="Genomic_DNA"/>
</dbReference>
<dbReference type="Pfam" id="PF06177">
    <property type="entry name" value="QueT"/>
    <property type="match status" value="1"/>
</dbReference>
<dbReference type="AlphaFoldDB" id="A0A9D1CHV0"/>
<evidence type="ECO:0000313" key="3">
    <source>
        <dbReference type="Proteomes" id="UP000886819"/>
    </source>
</evidence>
<sequence>MHMKTWNLQTLVRAAVIGAVYAAVTLLLAAISFQPFQIRISEALTLLPCLWPEASVGLFIGCFLSNLVGGYGVADIVVGSLTTLAAALLTRRLRDRPLVAALPPVLLNALSVGMVLHYTANAPLLATMLSIGAGQAVACYALGIPLLRLLKRRETWLQNGTKR</sequence>
<gene>
    <name evidence="2" type="ORF">IAA66_00100</name>
</gene>
<keyword evidence="1" id="KW-0472">Membrane</keyword>
<dbReference type="PIRSF" id="PIRSF031501">
    <property type="entry name" value="QueT"/>
    <property type="match status" value="1"/>
</dbReference>
<evidence type="ECO:0000313" key="2">
    <source>
        <dbReference type="EMBL" id="HIQ61972.1"/>
    </source>
</evidence>
<dbReference type="Proteomes" id="UP000886819">
    <property type="component" value="Unassembled WGS sequence"/>
</dbReference>
<accession>A0A9D1CHV0</accession>
<dbReference type="PANTHER" id="PTHR40044:SF1">
    <property type="entry name" value="INTEGRAL MEMBRANE PROTEIN"/>
    <property type="match status" value="1"/>
</dbReference>
<reference evidence="2" key="1">
    <citation type="submission" date="2020-10" db="EMBL/GenBank/DDBJ databases">
        <authorList>
            <person name="Gilroy R."/>
        </authorList>
    </citation>
    <scope>NUCLEOTIDE SEQUENCE</scope>
    <source>
        <strain evidence="2">ChiHile30-977</strain>
    </source>
</reference>
<proteinExistence type="predicted"/>
<protein>
    <submittedName>
        <fullName evidence="2">QueT transporter family protein</fullName>
    </submittedName>
</protein>
<feature type="transmembrane region" description="Helical" evidence="1">
    <location>
        <begin position="124"/>
        <end position="147"/>
    </location>
</feature>
<dbReference type="InterPro" id="IPR010387">
    <property type="entry name" value="QueT"/>
</dbReference>